<keyword evidence="15" id="KW-1185">Reference proteome</keyword>
<name>A0A7R8WZ04_9CRUS</name>
<dbReference type="EMBL" id="CAJPEV010000050">
    <property type="protein sequence ID" value="CAG0879657.1"/>
    <property type="molecule type" value="Genomic_DNA"/>
</dbReference>
<dbReference type="InterPro" id="IPR006875">
    <property type="entry name" value="Sarcoglycan"/>
</dbReference>
<reference evidence="14" key="1">
    <citation type="submission" date="2020-11" db="EMBL/GenBank/DDBJ databases">
        <authorList>
            <person name="Tran Van P."/>
        </authorList>
    </citation>
    <scope>NUCLEOTIDE SEQUENCE</scope>
</reference>
<dbReference type="InterPro" id="IPR039972">
    <property type="entry name" value="Sarcoglycan_gamma/delta/zeta"/>
</dbReference>
<keyword evidence="12" id="KW-0206">Cytoskeleton</keyword>
<dbReference type="GO" id="GO:0005856">
    <property type="term" value="C:cytoskeleton"/>
    <property type="evidence" value="ECO:0007669"/>
    <property type="project" value="UniProtKB-SubCell"/>
</dbReference>
<keyword evidence="11" id="KW-0325">Glycoprotein</keyword>
<keyword evidence="5" id="KW-0963">Cytoplasm</keyword>
<dbReference type="GO" id="GO:0016012">
    <property type="term" value="C:sarcoglycan complex"/>
    <property type="evidence" value="ECO:0007669"/>
    <property type="project" value="InterPro"/>
</dbReference>
<keyword evidence="7" id="KW-0735">Signal-anchor</keyword>
<evidence type="ECO:0000256" key="13">
    <source>
        <dbReference type="SAM" id="Phobius"/>
    </source>
</evidence>
<protein>
    <recommendedName>
        <fullName evidence="16">Zeta-sarcoglycan</fullName>
    </recommendedName>
</protein>
<evidence type="ECO:0000313" key="15">
    <source>
        <dbReference type="Proteomes" id="UP000677054"/>
    </source>
</evidence>
<evidence type="ECO:0008006" key="16">
    <source>
        <dbReference type="Google" id="ProtNLM"/>
    </source>
</evidence>
<dbReference type="PANTHER" id="PTHR12939">
    <property type="entry name" value="SARCOGLYCAN"/>
    <property type="match status" value="1"/>
</dbReference>
<evidence type="ECO:0000256" key="9">
    <source>
        <dbReference type="ARBA" id="ARBA00023136"/>
    </source>
</evidence>
<accession>A0A7R8WZ04</accession>
<keyword evidence="6 13" id="KW-0812">Transmembrane</keyword>
<dbReference type="Proteomes" id="UP000677054">
    <property type="component" value="Unassembled WGS sequence"/>
</dbReference>
<evidence type="ECO:0000256" key="8">
    <source>
        <dbReference type="ARBA" id="ARBA00022989"/>
    </source>
</evidence>
<keyword evidence="10" id="KW-1015">Disulfide bond</keyword>
<evidence type="ECO:0000256" key="11">
    <source>
        <dbReference type="ARBA" id="ARBA00023180"/>
    </source>
</evidence>
<evidence type="ECO:0000256" key="1">
    <source>
        <dbReference type="ARBA" id="ARBA00004245"/>
    </source>
</evidence>
<dbReference type="AlphaFoldDB" id="A0A7R8WZ04"/>
<evidence type="ECO:0000256" key="12">
    <source>
        <dbReference type="ARBA" id="ARBA00023212"/>
    </source>
</evidence>
<dbReference type="Pfam" id="PF04790">
    <property type="entry name" value="Sarcoglycan_1"/>
    <property type="match status" value="1"/>
</dbReference>
<evidence type="ECO:0000313" key="14">
    <source>
        <dbReference type="EMBL" id="CAD7240674.1"/>
    </source>
</evidence>
<evidence type="ECO:0000256" key="6">
    <source>
        <dbReference type="ARBA" id="ARBA00022692"/>
    </source>
</evidence>
<comment type="subcellular location">
    <subcellularLocation>
        <location evidence="2">Cell membrane</location>
        <location evidence="2">Sarcolemma</location>
        <topology evidence="2">Single-pass type II membrane protein</topology>
    </subcellularLocation>
    <subcellularLocation>
        <location evidence="1">Cytoplasm</location>
        <location evidence="1">Cytoskeleton</location>
    </subcellularLocation>
</comment>
<organism evidence="14">
    <name type="scientific">Darwinula stevensoni</name>
    <dbReference type="NCBI Taxonomy" id="69355"/>
    <lineage>
        <taxon>Eukaryota</taxon>
        <taxon>Metazoa</taxon>
        <taxon>Ecdysozoa</taxon>
        <taxon>Arthropoda</taxon>
        <taxon>Crustacea</taxon>
        <taxon>Oligostraca</taxon>
        <taxon>Ostracoda</taxon>
        <taxon>Podocopa</taxon>
        <taxon>Podocopida</taxon>
        <taxon>Darwinulocopina</taxon>
        <taxon>Darwinuloidea</taxon>
        <taxon>Darwinulidae</taxon>
        <taxon>Darwinula</taxon>
    </lineage>
</organism>
<dbReference type="OrthoDB" id="8881719at2759"/>
<keyword evidence="4" id="KW-1003">Cell membrane</keyword>
<evidence type="ECO:0000256" key="2">
    <source>
        <dbReference type="ARBA" id="ARBA00004274"/>
    </source>
</evidence>
<dbReference type="EMBL" id="LR899567">
    <property type="protein sequence ID" value="CAD7240674.1"/>
    <property type="molecule type" value="Genomic_DNA"/>
</dbReference>
<keyword evidence="8 13" id="KW-1133">Transmembrane helix</keyword>
<evidence type="ECO:0000256" key="5">
    <source>
        <dbReference type="ARBA" id="ARBA00022490"/>
    </source>
</evidence>
<evidence type="ECO:0000256" key="7">
    <source>
        <dbReference type="ARBA" id="ARBA00022968"/>
    </source>
</evidence>
<evidence type="ECO:0000256" key="10">
    <source>
        <dbReference type="ARBA" id="ARBA00023157"/>
    </source>
</evidence>
<evidence type="ECO:0000256" key="4">
    <source>
        <dbReference type="ARBA" id="ARBA00022475"/>
    </source>
</evidence>
<evidence type="ECO:0000256" key="3">
    <source>
        <dbReference type="ARBA" id="ARBA00007574"/>
    </source>
</evidence>
<comment type="similarity">
    <text evidence="3">Belongs to the sarcoglycan beta/delta/gamma/zeta family.</text>
</comment>
<keyword evidence="9 13" id="KW-0472">Membrane</keyword>
<dbReference type="PANTHER" id="PTHR12939:SF10">
    <property type="entry name" value="EG:4F1.1 PROTEIN"/>
    <property type="match status" value="1"/>
</dbReference>
<gene>
    <name evidence="14" type="ORF">DSTB1V02_LOCUS687</name>
</gene>
<sequence>MVELEGRREKDNFLLQQIIQFSLAIPTSCRQNGQLTSTRTTKKKEMVFKSPYQHYMKLLKSPDEVLGGPSTSNVTIPLVPCFRVVDLVFFPGVPVYFPGGPKCEKCETGMRGLMGDLRQREVDEWLGVGDSSSETQLGSSARIGIYGWRKRFLYLLLILLLVMIITNLSLTLWILKVMDFSVEGMGRLRIISEGLRLDGEAYILDRLIMSHMRSRRGQAITLEASRNFTIRTRKDTQIANTLFLGENRLDCEASSFRIVDPLGRELFSATRKEVHVGASTLRVSGPGGAEFDAVQTPLVRAEASHELRLESPTRSITMEAPESIGIESWAGDIYASCLTNIRLQSRRGAIYLNSGKVRLPDVPIANVTSSPRQNVLVYQMCACGNGQIFLVPPTRQCHADPTVCF</sequence>
<proteinExistence type="inferred from homology"/>
<feature type="transmembrane region" description="Helical" evidence="13">
    <location>
        <begin position="152"/>
        <end position="175"/>
    </location>
</feature>
<dbReference type="GO" id="GO:0042383">
    <property type="term" value="C:sarcolemma"/>
    <property type="evidence" value="ECO:0007669"/>
    <property type="project" value="UniProtKB-SubCell"/>
</dbReference>
<dbReference type="GO" id="GO:0060047">
    <property type="term" value="P:heart contraction"/>
    <property type="evidence" value="ECO:0007669"/>
    <property type="project" value="TreeGrafter"/>
</dbReference>